<dbReference type="PROSITE" id="PS00678">
    <property type="entry name" value="WD_REPEATS_1"/>
    <property type="match status" value="2"/>
</dbReference>
<reference evidence="6" key="1">
    <citation type="journal article" date="2020" name="Stud. Mycol.">
        <title>101 Dothideomycetes genomes: a test case for predicting lifestyles and emergence of pathogens.</title>
        <authorList>
            <person name="Haridas S."/>
            <person name="Albert R."/>
            <person name="Binder M."/>
            <person name="Bloem J."/>
            <person name="Labutti K."/>
            <person name="Salamov A."/>
            <person name="Andreopoulos B."/>
            <person name="Baker S."/>
            <person name="Barry K."/>
            <person name="Bills G."/>
            <person name="Bluhm B."/>
            <person name="Cannon C."/>
            <person name="Castanera R."/>
            <person name="Culley D."/>
            <person name="Daum C."/>
            <person name="Ezra D."/>
            <person name="Gonzalez J."/>
            <person name="Henrissat B."/>
            <person name="Kuo A."/>
            <person name="Liang C."/>
            <person name="Lipzen A."/>
            <person name="Lutzoni F."/>
            <person name="Magnuson J."/>
            <person name="Mondo S."/>
            <person name="Nolan M."/>
            <person name="Ohm R."/>
            <person name="Pangilinan J."/>
            <person name="Park H.-J."/>
            <person name="Ramirez L."/>
            <person name="Alfaro M."/>
            <person name="Sun H."/>
            <person name="Tritt A."/>
            <person name="Yoshinaga Y."/>
            <person name="Zwiers L.-H."/>
            <person name="Turgeon B."/>
            <person name="Goodwin S."/>
            <person name="Spatafora J."/>
            <person name="Crous P."/>
            <person name="Grigoriev I."/>
        </authorList>
    </citation>
    <scope>NUCLEOTIDE SEQUENCE</scope>
    <source>
        <strain evidence="6">CBS 113818</strain>
    </source>
</reference>
<evidence type="ECO:0000259" key="4">
    <source>
        <dbReference type="Pfam" id="PF06985"/>
    </source>
</evidence>
<evidence type="ECO:0000256" key="1">
    <source>
        <dbReference type="ARBA" id="ARBA00022574"/>
    </source>
</evidence>
<dbReference type="InterPro" id="IPR056884">
    <property type="entry name" value="NPHP3-like_N"/>
</dbReference>
<dbReference type="Pfam" id="PF24883">
    <property type="entry name" value="NPHP3_N"/>
    <property type="match status" value="1"/>
</dbReference>
<dbReference type="Proteomes" id="UP000799424">
    <property type="component" value="Unassembled WGS sequence"/>
</dbReference>
<dbReference type="InterPro" id="IPR027417">
    <property type="entry name" value="P-loop_NTPase"/>
</dbReference>
<proteinExistence type="predicted"/>
<feature type="domain" description="Heterokaryon incompatibility" evidence="4">
    <location>
        <begin position="27"/>
        <end position="115"/>
    </location>
</feature>
<dbReference type="SUPFAM" id="SSF50978">
    <property type="entry name" value="WD40 repeat-like"/>
    <property type="match status" value="1"/>
</dbReference>
<evidence type="ECO:0000256" key="2">
    <source>
        <dbReference type="ARBA" id="ARBA00022737"/>
    </source>
</evidence>
<evidence type="ECO:0000259" key="5">
    <source>
        <dbReference type="Pfam" id="PF24883"/>
    </source>
</evidence>
<sequence length="1010" mass="113564">MRLLYLKDKGDLGWTVDFIRDNDIPEYAILSHTWEEGQEVTFDDLKHGHAKEKAGYKKLELCARQAAQDGWKYFWVDTCCIDKSNSTELSEAINSMFRWYQRATVCYVYLSDFSSGHSEWNRSLSPAIKKCKWFTRGWTLQELIAPLKVDFFSKEWTKLGNKQSLAQTLHERTGIALQALEGNPMTLFPVEERMSWVTGRETTRAEDAAYCLLGIFDVQIPLLYGEGQQRAINRLRREIKEQYCLNIPIALGATYDSYAEEHNARCLPNTRTTLLQNIAHWAEGEDEKPVFWLSGMAGTGKSTIARTAAHLFAQAGQLGASFFFKKGEGERSNASRFFSTVASSLAACQPAMLPGIRKALEEDPALLSRALKDQFEKLIMRPLANIQNARPHVAAQVIVIDALDECEREDDVRAILQLLGKTRDTDSVRLRVLVTSRPELHIRLGFRQMSNGMYQDLVLHEVPMSVVKHDIRCFLKHELGSIQQARSLSSNWPTEEQVQALVELSVPLFIFAATVCRYVGTKGGDPKTYLNKILQYRKATFSQLDRTYLPVLEQILTEQEDDDDQETWLDNFRSLVGSIVVLESPLSVVALSSLLRIPQEQIECRLDALHSVLNIPSDRRLSVRLLHLSFRDFLVVSRQQTKNPFQVNQTIVHGKLASHCLELMSAPNGLRQNICNLSEPGVLSSEVDESQIKANLPPELQYACRYWVDHLERSQRGIKDGEATHRFLQKHLLHWLEAMSLINETSLCIRLVARLQGLATPSDSAVASFLRDASRFALRFVPILAEAPLQIYSSALLFSPEASIVRKAFIEQIPQIVKVLSGRDANWDACRSVLEGHSEAVNAVVFSPDGQLLASASDDSTVRVWETATGQCRSGHSGDISAVVFSPDGQLLASASTDCTVRVWETATGQCRSVLEGQPSWILRIAFLPDSRTLRTNRGDISLPSGSIAALAPLQAQEPSCTTIESEWIVRRTRRFLWLPPEYRNCTTAVHEYMVCLGCSSGRVSLLSLQ</sequence>
<dbReference type="SUPFAM" id="SSF52540">
    <property type="entry name" value="P-loop containing nucleoside triphosphate hydrolases"/>
    <property type="match status" value="1"/>
</dbReference>
<feature type="domain" description="Nephrocystin 3-like N-terminal" evidence="5">
    <location>
        <begin position="275"/>
        <end position="437"/>
    </location>
</feature>
<name>A0A6A6ZE37_9PLEO</name>
<dbReference type="AlphaFoldDB" id="A0A6A6ZE37"/>
<dbReference type="Gene3D" id="2.130.10.10">
    <property type="entry name" value="YVTN repeat-like/Quinoprotein amine dehydrogenase"/>
    <property type="match status" value="1"/>
</dbReference>
<dbReference type="Pfam" id="PF00400">
    <property type="entry name" value="WD40"/>
    <property type="match status" value="2"/>
</dbReference>
<evidence type="ECO:0000313" key="6">
    <source>
        <dbReference type="EMBL" id="KAF2818545.1"/>
    </source>
</evidence>
<keyword evidence="7" id="KW-1185">Reference proteome</keyword>
<dbReference type="Gene3D" id="3.40.50.300">
    <property type="entry name" value="P-loop containing nucleotide triphosphate hydrolases"/>
    <property type="match status" value="1"/>
</dbReference>
<evidence type="ECO:0000256" key="3">
    <source>
        <dbReference type="PROSITE-ProRule" id="PRU00221"/>
    </source>
</evidence>
<dbReference type="PROSITE" id="PS50294">
    <property type="entry name" value="WD_REPEATS_REGION"/>
    <property type="match status" value="2"/>
</dbReference>
<dbReference type="Pfam" id="PF06985">
    <property type="entry name" value="HET"/>
    <property type="match status" value="1"/>
</dbReference>
<dbReference type="InterPro" id="IPR019775">
    <property type="entry name" value="WD40_repeat_CS"/>
</dbReference>
<dbReference type="InterPro" id="IPR036322">
    <property type="entry name" value="WD40_repeat_dom_sf"/>
</dbReference>
<dbReference type="InterPro" id="IPR001680">
    <property type="entry name" value="WD40_rpt"/>
</dbReference>
<feature type="repeat" description="WD" evidence="3">
    <location>
        <begin position="873"/>
        <end position="914"/>
    </location>
</feature>
<dbReference type="SMART" id="SM00320">
    <property type="entry name" value="WD40"/>
    <property type="match status" value="2"/>
</dbReference>
<dbReference type="PROSITE" id="PS50082">
    <property type="entry name" value="WD_REPEATS_2"/>
    <property type="match status" value="2"/>
</dbReference>
<keyword evidence="2" id="KW-0677">Repeat</keyword>
<feature type="repeat" description="WD" evidence="3">
    <location>
        <begin position="834"/>
        <end position="875"/>
    </location>
</feature>
<dbReference type="PANTHER" id="PTHR10622:SF13">
    <property type="entry name" value="NACHT DOMAIN-CONTAINING PROTEIN"/>
    <property type="match status" value="1"/>
</dbReference>
<organism evidence="6 7">
    <name type="scientific">Ophiobolus disseminans</name>
    <dbReference type="NCBI Taxonomy" id="1469910"/>
    <lineage>
        <taxon>Eukaryota</taxon>
        <taxon>Fungi</taxon>
        <taxon>Dikarya</taxon>
        <taxon>Ascomycota</taxon>
        <taxon>Pezizomycotina</taxon>
        <taxon>Dothideomycetes</taxon>
        <taxon>Pleosporomycetidae</taxon>
        <taxon>Pleosporales</taxon>
        <taxon>Pleosporineae</taxon>
        <taxon>Phaeosphaeriaceae</taxon>
        <taxon>Ophiobolus</taxon>
    </lineage>
</organism>
<dbReference type="InterPro" id="IPR015943">
    <property type="entry name" value="WD40/YVTN_repeat-like_dom_sf"/>
</dbReference>
<dbReference type="PANTHER" id="PTHR10622">
    <property type="entry name" value="HET DOMAIN-CONTAINING PROTEIN"/>
    <property type="match status" value="1"/>
</dbReference>
<dbReference type="InterPro" id="IPR010730">
    <property type="entry name" value="HET"/>
</dbReference>
<evidence type="ECO:0000313" key="7">
    <source>
        <dbReference type="Proteomes" id="UP000799424"/>
    </source>
</evidence>
<dbReference type="OrthoDB" id="674604at2759"/>
<keyword evidence="1 3" id="KW-0853">WD repeat</keyword>
<accession>A0A6A6ZE37</accession>
<dbReference type="EMBL" id="MU006251">
    <property type="protein sequence ID" value="KAF2818545.1"/>
    <property type="molecule type" value="Genomic_DNA"/>
</dbReference>
<protein>
    <submittedName>
        <fullName evidence="6">HET-domain-containing protein</fullName>
    </submittedName>
</protein>
<gene>
    <name evidence="6" type="ORF">CC86DRAFT_364178</name>
</gene>